<dbReference type="Proteomes" id="UP000006038">
    <property type="component" value="Chromosome 10"/>
</dbReference>
<dbReference type="AlphaFoldDB" id="J3N207"/>
<organism evidence="1">
    <name type="scientific">Oryza brachyantha</name>
    <name type="common">malo sina</name>
    <dbReference type="NCBI Taxonomy" id="4533"/>
    <lineage>
        <taxon>Eukaryota</taxon>
        <taxon>Viridiplantae</taxon>
        <taxon>Streptophyta</taxon>
        <taxon>Embryophyta</taxon>
        <taxon>Tracheophyta</taxon>
        <taxon>Spermatophyta</taxon>
        <taxon>Magnoliopsida</taxon>
        <taxon>Liliopsida</taxon>
        <taxon>Poales</taxon>
        <taxon>Poaceae</taxon>
        <taxon>BOP clade</taxon>
        <taxon>Oryzoideae</taxon>
        <taxon>Oryzeae</taxon>
        <taxon>Oryzinae</taxon>
        <taxon>Oryza</taxon>
    </lineage>
</organism>
<protein>
    <submittedName>
        <fullName evidence="1">Uncharacterized protein</fullName>
    </submittedName>
</protein>
<dbReference type="HOGENOM" id="CLU_2691664_0_0_1"/>
<sequence>MSCSPFPFQCVGVLLSFISRQLLKVHMVKTSAATFMQPLLGQPSTSFLYCSWLLLQKGFTKFEPVHHSPAPFSE</sequence>
<reference evidence="1" key="1">
    <citation type="journal article" date="2013" name="Nat. Commun.">
        <title>Whole-genome sequencing of Oryza brachyantha reveals mechanisms underlying Oryza genome evolution.</title>
        <authorList>
            <person name="Chen J."/>
            <person name="Huang Q."/>
            <person name="Gao D."/>
            <person name="Wang J."/>
            <person name="Lang Y."/>
            <person name="Liu T."/>
            <person name="Li B."/>
            <person name="Bai Z."/>
            <person name="Luis Goicoechea J."/>
            <person name="Liang C."/>
            <person name="Chen C."/>
            <person name="Zhang W."/>
            <person name="Sun S."/>
            <person name="Liao Y."/>
            <person name="Zhang X."/>
            <person name="Yang L."/>
            <person name="Song C."/>
            <person name="Wang M."/>
            <person name="Shi J."/>
            <person name="Liu G."/>
            <person name="Liu J."/>
            <person name="Zhou H."/>
            <person name="Zhou W."/>
            <person name="Yu Q."/>
            <person name="An N."/>
            <person name="Chen Y."/>
            <person name="Cai Q."/>
            <person name="Wang B."/>
            <person name="Liu B."/>
            <person name="Min J."/>
            <person name="Huang Y."/>
            <person name="Wu H."/>
            <person name="Li Z."/>
            <person name="Zhang Y."/>
            <person name="Yin Y."/>
            <person name="Song W."/>
            <person name="Jiang J."/>
            <person name="Jackson S.A."/>
            <person name="Wing R.A."/>
            <person name="Wang J."/>
            <person name="Chen M."/>
        </authorList>
    </citation>
    <scope>NUCLEOTIDE SEQUENCE [LARGE SCALE GENOMIC DNA]</scope>
    <source>
        <strain evidence="1">cv. IRGC 101232</strain>
    </source>
</reference>
<evidence type="ECO:0000313" key="1">
    <source>
        <dbReference type="EnsemblPlants" id="OB10G15550.1"/>
    </source>
</evidence>
<name>J3N207_ORYBR</name>
<accession>J3N207</accession>
<dbReference type="EnsemblPlants" id="OB10G15550.1">
    <property type="protein sequence ID" value="OB10G15550.1"/>
    <property type="gene ID" value="OB10G15550"/>
</dbReference>
<reference evidence="1" key="2">
    <citation type="submission" date="2013-04" db="UniProtKB">
        <authorList>
            <consortium name="EnsemblPlants"/>
        </authorList>
    </citation>
    <scope>IDENTIFICATION</scope>
</reference>
<keyword evidence="2" id="KW-1185">Reference proteome</keyword>
<dbReference type="Gramene" id="OB10G15550.1">
    <property type="protein sequence ID" value="OB10G15550.1"/>
    <property type="gene ID" value="OB10G15550"/>
</dbReference>
<evidence type="ECO:0000313" key="2">
    <source>
        <dbReference type="Proteomes" id="UP000006038"/>
    </source>
</evidence>
<proteinExistence type="predicted"/>